<feature type="chain" id="PRO_5011499125" evidence="2">
    <location>
        <begin position="19"/>
        <end position="252"/>
    </location>
</feature>
<gene>
    <name evidence="4" type="ORF">SAMN05421594_3324</name>
</gene>
<dbReference type="AlphaFoldDB" id="A0A1I5A5J3"/>
<dbReference type="Pfam" id="PF18962">
    <property type="entry name" value="Por_Secre_tail"/>
    <property type="match status" value="1"/>
</dbReference>
<feature type="domain" description="Secretion system C-terminal sorting" evidence="3">
    <location>
        <begin position="183"/>
        <end position="250"/>
    </location>
</feature>
<dbReference type="OrthoDB" id="667194at2"/>
<evidence type="ECO:0000256" key="2">
    <source>
        <dbReference type="SAM" id="SignalP"/>
    </source>
</evidence>
<reference evidence="5" key="1">
    <citation type="submission" date="2016-10" db="EMBL/GenBank/DDBJ databases">
        <authorList>
            <person name="Varghese N."/>
            <person name="Submissions S."/>
        </authorList>
    </citation>
    <scope>NUCLEOTIDE SEQUENCE [LARGE SCALE GENOMIC DNA]</scope>
    <source>
        <strain evidence="5">DSM 25575</strain>
    </source>
</reference>
<protein>
    <submittedName>
        <fullName evidence="4">Por secretion system C-terminal sorting domain-containing protein</fullName>
    </submittedName>
</protein>
<accession>A0A1I5A5J3</accession>
<dbReference type="InterPro" id="IPR026444">
    <property type="entry name" value="Secre_tail"/>
</dbReference>
<dbReference type="NCBIfam" id="TIGR04183">
    <property type="entry name" value="Por_Secre_tail"/>
    <property type="match status" value="1"/>
</dbReference>
<keyword evidence="1 2" id="KW-0732">Signal</keyword>
<evidence type="ECO:0000313" key="5">
    <source>
        <dbReference type="Proteomes" id="UP000198769"/>
    </source>
</evidence>
<evidence type="ECO:0000313" key="4">
    <source>
        <dbReference type="EMBL" id="SFN57489.1"/>
    </source>
</evidence>
<organism evidence="4 5">
    <name type="scientific">Chryseobacterium oleae</name>
    <dbReference type="NCBI Taxonomy" id="491207"/>
    <lineage>
        <taxon>Bacteria</taxon>
        <taxon>Pseudomonadati</taxon>
        <taxon>Bacteroidota</taxon>
        <taxon>Flavobacteriia</taxon>
        <taxon>Flavobacteriales</taxon>
        <taxon>Weeksellaceae</taxon>
        <taxon>Chryseobacterium group</taxon>
        <taxon>Chryseobacterium</taxon>
    </lineage>
</organism>
<sequence>MKKVLLTFSLALANLVWAQFSTGTVSLPAAGMTVKIVTTATQVTLTLTGDSNSMLGIGFGGNGVDTGGMASGSDGFIYNSNSANRDFNFIGMTTPQADPAQDWTVTTDNVSGTTRTLVATRSLTGGLGDHVFTNDTSTINVFYARRAGNQLLGYHNANRGYAALTRSVLGTSEVVAESKKVGLYPNPAKETVSFKNADKIKSIDIYETAGRKVRTVQPDGEKIDVRDLKSGIYYFEITLKDGSLSYEKLIKE</sequence>
<evidence type="ECO:0000256" key="1">
    <source>
        <dbReference type="ARBA" id="ARBA00022729"/>
    </source>
</evidence>
<keyword evidence="5" id="KW-1185">Reference proteome</keyword>
<dbReference type="RefSeq" id="WP_090025551.1">
    <property type="nucleotide sequence ID" value="NZ_FOVD01000005.1"/>
</dbReference>
<dbReference type="EMBL" id="FOVD01000005">
    <property type="protein sequence ID" value="SFN57489.1"/>
    <property type="molecule type" value="Genomic_DNA"/>
</dbReference>
<dbReference type="CDD" id="cd09631">
    <property type="entry name" value="DOMON_DOH"/>
    <property type="match status" value="1"/>
</dbReference>
<evidence type="ECO:0000259" key="3">
    <source>
        <dbReference type="Pfam" id="PF18962"/>
    </source>
</evidence>
<dbReference type="InterPro" id="IPR045266">
    <property type="entry name" value="DOH_DOMON"/>
</dbReference>
<dbReference type="Proteomes" id="UP000198769">
    <property type="component" value="Unassembled WGS sequence"/>
</dbReference>
<feature type="signal peptide" evidence="2">
    <location>
        <begin position="1"/>
        <end position="18"/>
    </location>
</feature>
<proteinExistence type="predicted"/>
<name>A0A1I5A5J3_CHROL</name>